<sequence>MENHNCRKIGKKKIVERKDSRSTANKYATQLERDIGAQIQMFVYFPNATVGSCGCFSFGEITEVIKTKSREFNNFKQYWSTIFSLVEAKRRMNEAVDLDECFNNATQHKDREIRDLDNLGELEDTENINSNNENGYDSFQK</sequence>
<comment type="caution">
    <text evidence="2">The sequence shown here is derived from an EMBL/GenBank/DDBJ whole genome shotgun (WGS) entry which is preliminary data.</text>
</comment>
<feature type="compositionally biased region" description="Polar residues" evidence="1">
    <location>
        <begin position="127"/>
        <end position="141"/>
    </location>
</feature>
<accession>A0ABQ9ZYL2</accession>
<evidence type="ECO:0000313" key="2">
    <source>
        <dbReference type="EMBL" id="KAK4017918.1"/>
    </source>
</evidence>
<name>A0ABQ9ZYL2_9CRUS</name>
<dbReference type="Proteomes" id="UP001234178">
    <property type="component" value="Unassembled WGS sequence"/>
</dbReference>
<organism evidence="2 3">
    <name type="scientific">Daphnia magna</name>
    <dbReference type="NCBI Taxonomy" id="35525"/>
    <lineage>
        <taxon>Eukaryota</taxon>
        <taxon>Metazoa</taxon>
        <taxon>Ecdysozoa</taxon>
        <taxon>Arthropoda</taxon>
        <taxon>Crustacea</taxon>
        <taxon>Branchiopoda</taxon>
        <taxon>Diplostraca</taxon>
        <taxon>Cladocera</taxon>
        <taxon>Anomopoda</taxon>
        <taxon>Daphniidae</taxon>
        <taxon>Daphnia</taxon>
    </lineage>
</organism>
<gene>
    <name evidence="2" type="ORF">OUZ56_033932</name>
</gene>
<evidence type="ECO:0000313" key="3">
    <source>
        <dbReference type="Proteomes" id="UP001234178"/>
    </source>
</evidence>
<feature type="region of interest" description="Disordered" evidence="1">
    <location>
        <begin position="122"/>
        <end position="141"/>
    </location>
</feature>
<keyword evidence="3" id="KW-1185">Reference proteome</keyword>
<protein>
    <submittedName>
        <fullName evidence="2">Uncharacterized protein</fullName>
    </submittedName>
</protein>
<evidence type="ECO:0000256" key="1">
    <source>
        <dbReference type="SAM" id="MobiDB-lite"/>
    </source>
</evidence>
<proteinExistence type="predicted"/>
<dbReference type="EMBL" id="JAOYFB010000035">
    <property type="protein sequence ID" value="KAK4017918.1"/>
    <property type="molecule type" value="Genomic_DNA"/>
</dbReference>
<reference evidence="2 3" key="1">
    <citation type="journal article" date="2023" name="Nucleic Acids Res.">
        <title>The hologenome of Daphnia magna reveals possible DNA methylation and microbiome-mediated evolution of the host genome.</title>
        <authorList>
            <person name="Chaturvedi A."/>
            <person name="Li X."/>
            <person name="Dhandapani V."/>
            <person name="Marshall H."/>
            <person name="Kissane S."/>
            <person name="Cuenca-Cambronero M."/>
            <person name="Asole G."/>
            <person name="Calvet F."/>
            <person name="Ruiz-Romero M."/>
            <person name="Marangio P."/>
            <person name="Guigo R."/>
            <person name="Rago D."/>
            <person name="Mirbahai L."/>
            <person name="Eastwood N."/>
            <person name="Colbourne J.K."/>
            <person name="Zhou J."/>
            <person name="Mallon E."/>
            <person name="Orsini L."/>
        </authorList>
    </citation>
    <scope>NUCLEOTIDE SEQUENCE [LARGE SCALE GENOMIC DNA]</scope>
    <source>
        <strain evidence="2">LRV0_1</strain>
    </source>
</reference>